<dbReference type="STRING" id="630515.SAMN04489812_4551"/>
<dbReference type="RefSeq" id="WP_157683623.1">
    <property type="nucleotide sequence ID" value="NZ_LT629772.1"/>
</dbReference>
<dbReference type="InterPro" id="IPR050109">
    <property type="entry name" value="HTH-type_TetR-like_transc_reg"/>
</dbReference>
<evidence type="ECO:0000256" key="3">
    <source>
        <dbReference type="ARBA" id="ARBA00023163"/>
    </source>
</evidence>
<keyword evidence="1" id="KW-0805">Transcription regulation</keyword>
<reference evidence="6 7" key="1">
    <citation type="submission" date="2016-10" db="EMBL/GenBank/DDBJ databases">
        <authorList>
            <person name="de Groot N.N."/>
        </authorList>
    </citation>
    <scope>NUCLEOTIDE SEQUENCE [LARGE SCALE GENOMIC DNA]</scope>
    <source>
        <strain evidence="6 7">DSM 21800</strain>
    </source>
</reference>
<dbReference type="Gene3D" id="1.10.357.10">
    <property type="entry name" value="Tetracycline Repressor, domain 2"/>
    <property type="match status" value="1"/>
</dbReference>
<evidence type="ECO:0000313" key="7">
    <source>
        <dbReference type="Proteomes" id="UP000199103"/>
    </source>
</evidence>
<dbReference type="PANTHER" id="PTHR30055:SF234">
    <property type="entry name" value="HTH-TYPE TRANSCRIPTIONAL REGULATOR BETI"/>
    <property type="match status" value="1"/>
</dbReference>
<evidence type="ECO:0000256" key="4">
    <source>
        <dbReference type="PROSITE-ProRule" id="PRU00335"/>
    </source>
</evidence>
<evidence type="ECO:0000313" key="6">
    <source>
        <dbReference type="EMBL" id="SDT20156.1"/>
    </source>
</evidence>
<keyword evidence="2 4" id="KW-0238">DNA-binding</keyword>
<feature type="domain" description="HTH tetR-type" evidence="5">
    <location>
        <begin position="22"/>
        <end position="82"/>
    </location>
</feature>
<evidence type="ECO:0000259" key="5">
    <source>
        <dbReference type="PROSITE" id="PS50977"/>
    </source>
</evidence>
<dbReference type="EMBL" id="LT629772">
    <property type="protein sequence ID" value="SDT20156.1"/>
    <property type="molecule type" value="Genomic_DNA"/>
</dbReference>
<evidence type="ECO:0000256" key="1">
    <source>
        <dbReference type="ARBA" id="ARBA00023015"/>
    </source>
</evidence>
<dbReference type="InterPro" id="IPR009057">
    <property type="entry name" value="Homeodomain-like_sf"/>
</dbReference>
<dbReference type="OrthoDB" id="8654052at2"/>
<name>A0A1H1YGL2_9ACTN</name>
<dbReference type="SUPFAM" id="SSF46689">
    <property type="entry name" value="Homeodomain-like"/>
    <property type="match status" value="1"/>
</dbReference>
<organism evidence="6 7">
    <name type="scientific">Microlunatus soli</name>
    <dbReference type="NCBI Taxonomy" id="630515"/>
    <lineage>
        <taxon>Bacteria</taxon>
        <taxon>Bacillati</taxon>
        <taxon>Actinomycetota</taxon>
        <taxon>Actinomycetes</taxon>
        <taxon>Propionibacteriales</taxon>
        <taxon>Propionibacteriaceae</taxon>
        <taxon>Microlunatus</taxon>
    </lineage>
</organism>
<dbReference type="InterPro" id="IPR001647">
    <property type="entry name" value="HTH_TetR"/>
</dbReference>
<protein>
    <submittedName>
        <fullName evidence="6">DNA-binding transcriptional regulator, AcrR family</fullName>
    </submittedName>
</protein>
<feature type="DNA-binding region" description="H-T-H motif" evidence="4">
    <location>
        <begin position="45"/>
        <end position="64"/>
    </location>
</feature>
<evidence type="ECO:0000256" key="2">
    <source>
        <dbReference type="ARBA" id="ARBA00023125"/>
    </source>
</evidence>
<dbReference type="GO" id="GO:0003700">
    <property type="term" value="F:DNA-binding transcription factor activity"/>
    <property type="evidence" value="ECO:0007669"/>
    <property type="project" value="TreeGrafter"/>
</dbReference>
<proteinExistence type="predicted"/>
<dbReference type="GO" id="GO:0000976">
    <property type="term" value="F:transcription cis-regulatory region binding"/>
    <property type="evidence" value="ECO:0007669"/>
    <property type="project" value="TreeGrafter"/>
</dbReference>
<dbReference type="AlphaFoldDB" id="A0A1H1YGL2"/>
<sequence length="194" mass="20620">MPVKPAVRRIRPVANRDDPRFRRTRAQICAATLRLLDDTDPARLTFAQVASAADVNRSTVHQHYGSRHELVADAVAGELAAIAEPLDRCRLDGAGPVPGEFVDMFAAAADHRPALNRLGAADRGLLAARLTELLSARLAARFGAGARPDGFDTVPATVHADYVAGGLTRMLLGADGESGRTAEQAWDLIAPVRG</sequence>
<dbReference type="PROSITE" id="PS50977">
    <property type="entry name" value="HTH_TETR_2"/>
    <property type="match status" value="1"/>
</dbReference>
<gene>
    <name evidence="6" type="ORF">SAMN04489812_4551</name>
</gene>
<keyword evidence="3" id="KW-0804">Transcription</keyword>
<dbReference type="PANTHER" id="PTHR30055">
    <property type="entry name" value="HTH-TYPE TRANSCRIPTIONAL REGULATOR RUTR"/>
    <property type="match status" value="1"/>
</dbReference>
<dbReference type="Proteomes" id="UP000199103">
    <property type="component" value="Chromosome I"/>
</dbReference>
<accession>A0A1H1YGL2</accession>
<keyword evidence="7" id="KW-1185">Reference proteome</keyword>
<dbReference type="Pfam" id="PF00440">
    <property type="entry name" value="TetR_N"/>
    <property type="match status" value="1"/>
</dbReference>